<proteinExistence type="predicted"/>
<name>A0ABN7ZDH9_9BURK</name>
<evidence type="ECO:0000313" key="3">
    <source>
        <dbReference type="Proteomes" id="UP000706525"/>
    </source>
</evidence>
<feature type="region of interest" description="Disordered" evidence="1">
    <location>
        <begin position="215"/>
        <end position="236"/>
    </location>
</feature>
<evidence type="ECO:0000313" key="2">
    <source>
        <dbReference type="EMBL" id="CAG9184029.1"/>
    </source>
</evidence>
<evidence type="ECO:0000256" key="1">
    <source>
        <dbReference type="SAM" id="MobiDB-lite"/>
    </source>
</evidence>
<sequence>METASEYFDRTESAMRTLFDGIKGYTKLLHKPLVYVGSDFAPDSPAFLAWQAQNREQIQAMLANHRAFFAETFALSTLCGAVLQVAAKAIEVYSANTAIPGSVAHIVKTGNKTARPFCIGRQINGVPMGLIVFAGRNQHTHYNEAKLHPVNVAVFREISLFETTSTGHELRDPAFDLRNPKLVSFAANVTALLGWRSYDQYIADMRALPLDRAPEAEEAAPVIEAPPSATPQTDPA</sequence>
<dbReference type="RefSeq" id="WP_223994123.1">
    <property type="nucleotide sequence ID" value="NZ_CAJZAG010000012.1"/>
</dbReference>
<protein>
    <submittedName>
        <fullName evidence="2">Uncharacterized protein</fullName>
    </submittedName>
</protein>
<reference evidence="2 3" key="1">
    <citation type="submission" date="2021-08" db="EMBL/GenBank/DDBJ databases">
        <authorList>
            <person name="Peeters C."/>
        </authorList>
    </citation>
    <scope>NUCLEOTIDE SEQUENCE [LARGE SCALE GENOMIC DNA]</scope>
    <source>
        <strain evidence="2 3">LMG 32289</strain>
    </source>
</reference>
<gene>
    <name evidence="2" type="ORF">LMG32289_05490</name>
</gene>
<dbReference type="EMBL" id="CAJZAG010000012">
    <property type="protein sequence ID" value="CAG9184029.1"/>
    <property type="molecule type" value="Genomic_DNA"/>
</dbReference>
<organism evidence="2 3">
    <name type="scientific">Cupriavidus pampae</name>
    <dbReference type="NCBI Taxonomy" id="659251"/>
    <lineage>
        <taxon>Bacteria</taxon>
        <taxon>Pseudomonadati</taxon>
        <taxon>Pseudomonadota</taxon>
        <taxon>Betaproteobacteria</taxon>
        <taxon>Burkholderiales</taxon>
        <taxon>Burkholderiaceae</taxon>
        <taxon>Cupriavidus</taxon>
    </lineage>
</organism>
<accession>A0ABN7ZDH9</accession>
<comment type="caution">
    <text evidence="2">The sequence shown here is derived from an EMBL/GenBank/DDBJ whole genome shotgun (WGS) entry which is preliminary data.</text>
</comment>
<dbReference type="Proteomes" id="UP000706525">
    <property type="component" value="Unassembled WGS sequence"/>
</dbReference>
<keyword evidence="3" id="KW-1185">Reference proteome</keyword>